<dbReference type="SUPFAM" id="SSF161098">
    <property type="entry name" value="MetI-like"/>
    <property type="match status" value="1"/>
</dbReference>
<sequence>MTDITQPKTANSPPPVATTEAPFRRVLRDFMRNKVAVAGLILFTLIVFAAVFAPLLAAQDPYDLRSLNIMDSRLSPGEAGFTGAAYPLGTDGQGRDMLSAILYGLRISLGVGVIACTAALMLGLTLGLIAAYSGGRVDTLIMRLVDLHLSFPPILVALILLAVLGRGVDKIVFTLIVVQWATFARVARATALSERKREYVEAAESLGLSRFRIISGHLLPNCLPPLMVLYTVEIASAIALEATLSFLGVGLPATQPSLGLLISNGFQFVLSGQYWISVFPGLALLLLIVSINLVGDHLRDVLNPRNIR</sequence>
<dbReference type="Gene3D" id="1.10.3720.10">
    <property type="entry name" value="MetI-like"/>
    <property type="match status" value="1"/>
</dbReference>
<comment type="similarity">
    <text evidence="7">Belongs to the binding-protein-dependent transport system permease family.</text>
</comment>
<dbReference type="EMBL" id="FNOM01000003">
    <property type="protein sequence ID" value="SDW70839.1"/>
    <property type="molecule type" value="Genomic_DNA"/>
</dbReference>
<dbReference type="STRING" id="564137.SAMN04488238_103150"/>
<feature type="transmembrane region" description="Helical" evidence="7">
    <location>
        <begin position="107"/>
        <end position="132"/>
    </location>
</feature>
<dbReference type="CDD" id="cd06261">
    <property type="entry name" value="TM_PBP2"/>
    <property type="match status" value="1"/>
</dbReference>
<name>A0A1H2VSI8_9RHOB</name>
<dbReference type="InterPro" id="IPR000515">
    <property type="entry name" value="MetI-like"/>
</dbReference>
<keyword evidence="4 7" id="KW-0812">Transmembrane</keyword>
<dbReference type="Pfam" id="PF12911">
    <property type="entry name" value="OppC_N"/>
    <property type="match status" value="1"/>
</dbReference>
<dbReference type="PROSITE" id="PS50928">
    <property type="entry name" value="ABC_TM1"/>
    <property type="match status" value="1"/>
</dbReference>
<dbReference type="InterPro" id="IPR050366">
    <property type="entry name" value="BP-dependent_transpt_permease"/>
</dbReference>
<evidence type="ECO:0000256" key="6">
    <source>
        <dbReference type="ARBA" id="ARBA00023136"/>
    </source>
</evidence>
<accession>A0A1H2VSI8</accession>
<dbReference type="InterPro" id="IPR025966">
    <property type="entry name" value="OppC_N"/>
</dbReference>
<evidence type="ECO:0000256" key="5">
    <source>
        <dbReference type="ARBA" id="ARBA00022989"/>
    </source>
</evidence>
<dbReference type="GO" id="GO:0055085">
    <property type="term" value="P:transmembrane transport"/>
    <property type="evidence" value="ECO:0007669"/>
    <property type="project" value="InterPro"/>
</dbReference>
<proteinExistence type="inferred from homology"/>
<evidence type="ECO:0000256" key="2">
    <source>
        <dbReference type="ARBA" id="ARBA00022448"/>
    </source>
</evidence>
<dbReference type="Pfam" id="PF00528">
    <property type="entry name" value="BPD_transp_1"/>
    <property type="match status" value="1"/>
</dbReference>
<organism evidence="9 10">
    <name type="scientific">Roseicitreum antarcticum</name>
    <dbReference type="NCBI Taxonomy" id="564137"/>
    <lineage>
        <taxon>Bacteria</taxon>
        <taxon>Pseudomonadati</taxon>
        <taxon>Pseudomonadota</taxon>
        <taxon>Alphaproteobacteria</taxon>
        <taxon>Rhodobacterales</taxon>
        <taxon>Paracoccaceae</taxon>
        <taxon>Roseicitreum</taxon>
    </lineage>
</organism>
<reference evidence="9 10" key="1">
    <citation type="submission" date="2016-10" db="EMBL/GenBank/DDBJ databases">
        <authorList>
            <person name="de Groot N.N."/>
        </authorList>
    </citation>
    <scope>NUCLEOTIDE SEQUENCE [LARGE SCALE GENOMIC DNA]</scope>
    <source>
        <strain evidence="9 10">CGMCC 1.8894</strain>
    </source>
</reference>
<evidence type="ECO:0000313" key="10">
    <source>
        <dbReference type="Proteomes" id="UP000198539"/>
    </source>
</evidence>
<keyword evidence="3" id="KW-1003">Cell membrane</keyword>
<feature type="transmembrane region" description="Helical" evidence="7">
    <location>
        <begin position="144"/>
        <end position="165"/>
    </location>
</feature>
<feature type="domain" description="ABC transmembrane type-1" evidence="8">
    <location>
        <begin position="105"/>
        <end position="295"/>
    </location>
</feature>
<keyword evidence="6 7" id="KW-0472">Membrane</keyword>
<dbReference type="PANTHER" id="PTHR43386">
    <property type="entry name" value="OLIGOPEPTIDE TRANSPORT SYSTEM PERMEASE PROTEIN APPC"/>
    <property type="match status" value="1"/>
</dbReference>
<dbReference type="OrthoDB" id="9766870at2"/>
<evidence type="ECO:0000313" key="9">
    <source>
        <dbReference type="EMBL" id="SDW70839.1"/>
    </source>
</evidence>
<evidence type="ECO:0000256" key="7">
    <source>
        <dbReference type="RuleBase" id="RU363032"/>
    </source>
</evidence>
<evidence type="ECO:0000256" key="1">
    <source>
        <dbReference type="ARBA" id="ARBA00004651"/>
    </source>
</evidence>
<dbReference type="InterPro" id="IPR035906">
    <property type="entry name" value="MetI-like_sf"/>
</dbReference>
<dbReference type="RefSeq" id="WP_092886567.1">
    <property type="nucleotide sequence ID" value="NZ_CP061498.1"/>
</dbReference>
<comment type="subcellular location">
    <subcellularLocation>
        <location evidence="1 7">Cell membrane</location>
        <topology evidence="1 7">Multi-pass membrane protein</topology>
    </subcellularLocation>
</comment>
<protein>
    <submittedName>
        <fullName evidence="9">Peptide/nickel transport system permease protein</fullName>
    </submittedName>
</protein>
<feature type="transmembrane region" description="Helical" evidence="7">
    <location>
        <begin position="274"/>
        <end position="295"/>
    </location>
</feature>
<evidence type="ECO:0000259" key="8">
    <source>
        <dbReference type="PROSITE" id="PS50928"/>
    </source>
</evidence>
<keyword evidence="2 7" id="KW-0813">Transport</keyword>
<evidence type="ECO:0000256" key="3">
    <source>
        <dbReference type="ARBA" id="ARBA00022475"/>
    </source>
</evidence>
<dbReference type="Proteomes" id="UP000198539">
    <property type="component" value="Unassembled WGS sequence"/>
</dbReference>
<keyword evidence="5 7" id="KW-1133">Transmembrane helix</keyword>
<evidence type="ECO:0000256" key="4">
    <source>
        <dbReference type="ARBA" id="ARBA00022692"/>
    </source>
</evidence>
<feature type="transmembrane region" description="Helical" evidence="7">
    <location>
        <begin position="35"/>
        <end position="57"/>
    </location>
</feature>
<keyword evidence="10" id="KW-1185">Reference proteome</keyword>
<feature type="transmembrane region" description="Helical" evidence="7">
    <location>
        <begin position="228"/>
        <end position="254"/>
    </location>
</feature>
<dbReference type="AlphaFoldDB" id="A0A1H2VSI8"/>
<dbReference type="PANTHER" id="PTHR43386:SF26">
    <property type="entry name" value="ABC TRANSPORTER PERMEASE PROTEIN"/>
    <property type="match status" value="1"/>
</dbReference>
<dbReference type="GO" id="GO:0005886">
    <property type="term" value="C:plasma membrane"/>
    <property type="evidence" value="ECO:0007669"/>
    <property type="project" value="UniProtKB-SubCell"/>
</dbReference>
<gene>
    <name evidence="9" type="ORF">SAMN04488238_103150</name>
</gene>
<feature type="transmembrane region" description="Helical" evidence="7">
    <location>
        <begin position="171"/>
        <end position="187"/>
    </location>
</feature>